<name>A0A5B7G6Z7_PORTR</name>
<accession>A0A5B7G6Z7</accession>
<sequence length="136" mass="15290">MPKKPRDMNETERFCDRGHIANLRSLTGGIHFVSQGRYTVNTFVEEVKEHLSTEVFMKDPLDSVETHGNVKPFLPSPYMQSTCSKVGMLGMSEGVPVCLAVFTQPLCLCGKSKFPEISSAFITIFKIRLAYFCTLF</sequence>
<organism evidence="1 2">
    <name type="scientific">Portunus trituberculatus</name>
    <name type="common">Swimming crab</name>
    <name type="synonym">Neptunus trituberculatus</name>
    <dbReference type="NCBI Taxonomy" id="210409"/>
    <lineage>
        <taxon>Eukaryota</taxon>
        <taxon>Metazoa</taxon>
        <taxon>Ecdysozoa</taxon>
        <taxon>Arthropoda</taxon>
        <taxon>Crustacea</taxon>
        <taxon>Multicrustacea</taxon>
        <taxon>Malacostraca</taxon>
        <taxon>Eumalacostraca</taxon>
        <taxon>Eucarida</taxon>
        <taxon>Decapoda</taxon>
        <taxon>Pleocyemata</taxon>
        <taxon>Brachyura</taxon>
        <taxon>Eubrachyura</taxon>
        <taxon>Portunoidea</taxon>
        <taxon>Portunidae</taxon>
        <taxon>Portuninae</taxon>
        <taxon>Portunus</taxon>
    </lineage>
</organism>
<evidence type="ECO:0000313" key="1">
    <source>
        <dbReference type="EMBL" id="MPC56010.1"/>
    </source>
</evidence>
<comment type="caution">
    <text evidence="1">The sequence shown here is derived from an EMBL/GenBank/DDBJ whole genome shotgun (WGS) entry which is preliminary data.</text>
</comment>
<evidence type="ECO:0000313" key="2">
    <source>
        <dbReference type="Proteomes" id="UP000324222"/>
    </source>
</evidence>
<gene>
    <name evidence="1" type="ORF">E2C01_049959</name>
</gene>
<reference evidence="1 2" key="1">
    <citation type="submission" date="2019-05" db="EMBL/GenBank/DDBJ databases">
        <title>Another draft genome of Portunus trituberculatus and its Hox gene families provides insights of decapod evolution.</title>
        <authorList>
            <person name="Jeong J.-H."/>
            <person name="Song I."/>
            <person name="Kim S."/>
            <person name="Choi T."/>
            <person name="Kim D."/>
            <person name="Ryu S."/>
            <person name="Kim W."/>
        </authorList>
    </citation>
    <scope>NUCLEOTIDE SEQUENCE [LARGE SCALE GENOMIC DNA]</scope>
    <source>
        <tissue evidence="1">Muscle</tissue>
    </source>
</reference>
<keyword evidence="2" id="KW-1185">Reference proteome</keyword>
<dbReference type="AlphaFoldDB" id="A0A5B7G6Z7"/>
<dbReference type="EMBL" id="VSRR010013624">
    <property type="protein sequence ID" value="MPC56010.1"/>
    <property type="molecule type" value="Genomic_DNA"/>
</dbReference>
<proteinExistence type="predicted"/>
<dbReference type="Proteomes" id="UP000324222">
    <property type="component" value="Unassembled WGS sequence"/>
</dbReference>
<protein>
    <submittedName>
        <fullName evidence="1">Uncharacterized protein</fullName>
    </submittedName>
</protein>